<protein>
    <submittedName>
        <fullName evidence="1">Putative ovule protein</fullName>
    </submittedName>
</protein>
<reference evidence="1" key="1">
    <citation type="submission" date="2015-12" db="EMBL/GenBank/DDBJ databases">
        <title>Gene expression during late stages of embryo sac development: a critical building block for successful pollen-pistil interactions.</title>
        <authorList>
            <person name="Liu Y."/>
            <person name="Joly V."/>
            <person name="Sabar M."/>
            <person name="Matton D.P."/>
        </authorList>
    </citation>
    <scope>NUCLEOTIDE SEQUENCE</scope>
</reference>
<organism evidence="1">
    <name type="scientific">Solanum chacoense</name>
    <name type="common">Chaco potato</name>
    <dbReference type="NCBI Taxonomy" id="4108"/>
    <lineage>
        <taxon>Eukaryota</taxon>
        <taxon>Viridiplantae</taxon>
        <taxon>Streptophyta</taxon>
        <taxon>Embryophyta</taxon>
        <taxon>Tracheophyta</taxon>
        <taxon>Spermatophyta</taxon>
        <taxon>Magnoliopsida</taxon>
        <taxon>eudicotyledons</taxon>
        <taxon>Gunneridae</taxon>
        <taxon>Pentapetalae</taxon>
        <taxon>asterids</taxon>
        <taxon>lamiids</taxon>
        <taxon>Solanales</taxon>
        <taxon>Solanaceae</taxon>
        <taxon>Solanoideae</taxon>
        <taxon>Solaneae</taxon>
        <taxon>Solanum</taxon>
    </lineage>
</organism>
<sequence>MFFFQSELQNTPKVQSLIYCCLFPSSQTNTQPSKPTKVLFNLNQKLTSKHTKGQSIFHTNKNQLSIFLKPHKPKYNL</sequence>
<dbReference type="EMBL" id="GEDG01010828">
    <property type="protein sequence ID" value="JAP27758.1"/>
    <property type="molecule type" value="Transcribed_RNA"/>
</dbReference>
<proteinExistence type="predicted"/>
<accession>A0A0V0I584</accession>
<dbReference type="AlphaFoldDB" id="A0A0V0I584"/>
<name>A0A0V0I584_SOLCH</name>
<evidence type="ECO:0000313" key="1">
    <source>
        <dbReference type="EMBL" id="JAP27758.1"/>
    </source>
</evidence>